<comment type="caution">
    <text evidence="3">The sequence shown here is derived from an EMBL/GenBank/DDBJ whole genome shotgun (WGS) entry which is preliminary data.</text>
</comment>
<evidence type="ECO:0000313" key="3">
    <source>
        <dbReference type="EMBL" id="NDY91287.1"/>
    </source>
</evidence>
<keyword evidence="1" id="KW-0732">Signal</keyword>
<dbReference type="Proteomes" id="UP000484255">
    <property type="component" value="Unassembled WGS sequence"/>
</dbReference>
<sequence length="230" mass="23556">MKILKNMLALAVAGAASVGAHATTTVTSTSFAENFGGYSGTGSTNVNFTNVRRWTTSSTNLNGWDVNAQTTEVGAAWLVNEASSSGTLATPVSSVSFLGDDAAYLSLSGATNNFGVVTLNYSLTLAAGWYDISFNTYSTDAGVTITSSFGSQTEDLASSSTGWVTQSFKAYSDGSASTLTFVSLSNATIVGIDDISVVAGTAPVPEPETYALFALGLAAVGAARKRSKRA</sequence>
<evidence type="ECO:0000259" key="2">
    <source>
        <dbReference type="Pfam" id="PF07589"/>
    </source>
</evidence>
<evidence type="ECO:0000313" key="4">
    <source>
        <dbReference type="Proteomes" id="UP000484255"/>
    </source>
</evidence>
<protein>
    <submittedName>
        <fullName evidence="3">PEP-CTERM sorting domain-containing protein</fullName>
    </submittedName>
</protein>
<feature type="domain" description="Ice-binding protein C-terminal" evidence="2">
    <location>
        <begin position="203"/>
        <end position="225"/>
    </location>
</feature>
<dbReference type="RefSeq" id="WP_163457138.1">
    <property type="nucleotide sequence ID" value="NZ_JAAGOH010000008.1"/>
</dbReference>
<keyword evidence="4" id="KW-1185">Reference proteome</keyword>
<organism evidence="3 4">
    <name type="scientific">Ideonella livida</name>
    <dbReference type="NCBI Taxonomy" id="2707176"/>
    <lineage>
        <taxon>Bacteria</taxon>
        <taxon>Pseudomonadati</taxon>
        <taxon>Pseudomonadota</taxon>
        <taxon>Betaproteobacteria</taxon>
        <taxon>Burkholderiales</taxon>
        <taxon>Sphaerotilaceae</taxon>
        <taxon>Ideonella</taxon>
    </lineage>
</organism>
<dbReference type="EMBL" id="JAAGOH010000008">
    <property type="protein sequence ID" value="NDY91287.1"/>
    <property type="molecule type" value="Genomic_DNA"/>
</dbReference>
<feature type="signal peptide" evidence="1">
    <location>
        <begin position="1"/>
        <end position="22"/>
    </location>
</feature>
<dbReference type="Pfam" id="PF07589">
    <property type="entry name" value="PEP-CTERM"/>
    <property type="match status" value="1"/>
</dbReference>
<dbReference type="InterPro" id="IPR013424">
    <property type="entry name" value="Ice-binding_C"/>
</dbReference>
<name>A0A7C9TL15_9BURK</name>
<feature type="chain" id="PRO_5028983880" evidence="1">
    <location>
        <begin position="23"/>
        <end position="230"/>
    </location>
</feature>
<evidence type="ECO:0000256" key="1">
    <source>
        <dbReference type="SAM" id="SignalP"/>
    </source>
</evidence>
<reference evidence="3 4" key="1">
    <citation type="submission" date="2020-02" db="EMBL/GenBank/DDBJ databases">
        <title>Ideonella bacterium strain TBM-1.</title>
        <authorList>
            <person name="Chen W.-M."/>
        </authorList>
    </citation>
    <scope>NUCLEOTIDE SEQUENCE [LARGE SCALE GENOMIC DNA]</scope>
    <source>
        <strain evidence="3 4">TBM-1</strain>
    </source>
</reference>
<proteinExistence type="predicted"/>
<dbReference type="NCBIfam" id="TIGR02595">
    <property type="entry name" value="PEP_CTERM"/>
    <property type="match status" value="1"/>
</dbReference>
<dbReference type="AlphaFoldDB" id="A0A7C9TL15"/>
<gene>
    <name evidence="3" type="ORF">G3A44_08805</name>
</gene>
<accession>A0A7C9TL15</accession>